<keyword evidence="2" id="KW-0472">Membrane</keyword>
<evidence type="ECO:0000256" key="1">
    <source>
        <dbReference type="SAM" id="MobiDB-lite"/>
    </source>
</evidence>
<protein>
    <submittedName>
        <fullName evidence="3">Uncharacterized protein</fullName>
    </submittedName>
</protein>
<evidence type="ECO:0000256" key="2">
    <source>
        <dbReference type="SAM" id="Phobius"/>
    </source>
</evidence>
<reference evidence="3" key="2">
    <citation type="submission" date="2022-10" db="EMBL/GenBank/DDBJ databases">
        <authorList>
            <consortium name="ENA_rothamsted_submissions"/>
            <consortium name="culmorum"/>
            <person name="King R."/>
        </authorList>
    </citation>
    <scope>NUCLEOTIDE SEQUENCE</scope>
</reference>
<evidence type="ECO:0000313" key="3">
    <source>
        <dbReference type="EMBL" id="CAH1738245.1"/>
    </source>
</evidence>
<feature type="region of interest" description="Disordered" evidence="1">
    <location>
        <begin position="1"/>
        <end position="24"/>
    </location>
</feature>
<evidence type="ECO:0000313" key="4">
    <source>
        <dbReference type="Proteomes" id="UP001154329"/>
    </source>
</evidence>
<dbReference type="AlphaFoldDB" id="A0A9P0JL30"/>
<gene>
    <name evidence="3" type="ORF">APHIGO_LOCUS11631</name>
</gene>
<keyword evidence="4" id="KW-1185">Reference proteome</keyword>
<feature type="compositionally biased region" description="Basic residues" evidence="1">
    <location>
        <begin position="14"/>
        <end position="24"/>
    </location>
</feature>
<keyword evidence="2" id="KW-1133">Transmembrane helix</keyword>
<proteinExistence type="predicted"/>
<sequence length="137" mass="15480">MRLSRPHTAGGLLRRTRPAGHGPRRWKKNRTNFFFQKNQPSRRTCDINNIITGEPPCRGNACKRTGNRTDTDGDDAASSTAGRGLSVACATIYCYILFIFYYQRRQIILCAVTATMITITAVGEQSYRDCYYCNITI</sequence>
<accession>A0A9P0JL30</accession>
<keyword evidence="2" id="KW-0812">Transmembrane</keyword>
<name>A0A9P0JL30_APHGO</name>
<dbReference type="Proteomes" id="UP001154329">
    <property type="component" value="Chromosome 4"/>
</dbReference>
<feature type="transmembrane region" description="Helical" evidence="2">
    <location>
        <begin position="84"/>
        <end position="102"/>
    </location>
</feature>
<dbReference type="EMBL" id="OU899037">
    <property type="protein sequence ID" value="CAH1738245.1"/>
    <property type="molecule type" value="Genomic_DNA"/>
</dbReference>
<reference evidence="3" key="1">
    <citation type="submission" date="2022-02" db="EMBL/GenBank/DDBJ databases">
        <authorList>
            <person name="King R."/>
        </authorList>
    </citation>
    <scope>NUCLEOTIDE SEQUENCE</scope>
</reference>
<organism evidence="3 4">
    <name type="scientific">Aphis gossypii</name>
    <name type="common">Cotton aphid</name>
    <dbReference type="NCBI Taxonomy" id="80765"/>
    <lineage>
        <taxon>Eukaryota</taxon>
        <taxon>Metazoa</taxon>
        <taxon>Ecdysozoa</taxon>
        <taxon>Arthropoda</taxon>
        <taxon>Hexapoda</taxon>
        <taxon>Insecta</taxon>
        <taxon>Pterygota</taxon>
        <taxon>Neoptera</taxon>
        <taxon>Paraneoptera</taxon>
        <taxon>Hemiptera</taxon>
        <taxon>Sternorrhyncha</taxon>
        <taxon>Aphidomorpha</taxon>
        <taxon>Aphidoidea</taxon>
        <taxon>Aphididae</taxon>
        <taxon>Aphidini</taxon>
        <taxon>Aphis</taxon>
        <taxon>Aphis</taxon>
    </lineage>
</organism>